<gene>
    <name evidence="2" type="ORF">BGZ96_002253</name>
</gene>
<feature type="region of interest" description="Disordered" evidence="1">
    <location>
        <begin position="179"/>
        <end position="220"/>
    </location>
</feature>
<dbReference type="Gene3D" id="1.25.40.10">
    <property type="entry name" value="Tetratricopeptide repeat domain"/>
    <property type="match status" value="1"/>
</dbReference>
<evidence type="ECO:0000256" key="1">
    <source>
        <dbReference type="SAM" id="MobiDB-lite"/>
    </source>
</evidence>
<dbReference type="InterPro" id="IPR006597">
    <property type="entry name" value="Sel1-like"/>
</dbReference>
<organism evidence="2 3">
    <name type="scientific">Linnemannia gamsii</name>
    <dbReference type="NCBI Taxonomy" id="64522"/>
    <lineage>
        <taxon>Eukaryota</taxon>
        <taxon>Fungi</taxon>
        <taxon>Fungi incertae sedis</taxon>
        <taxon>Mucoromycota</taxon>
        <taxon>Mortierellomycotina</taxon>
        <taxon>Mortierellomycetes</taxon>
        <taxon>Mortierellales</taxon>
        <taxon>Mortierellaceae</taxon>
        <taxon>Linnemannia</taxon>
    </lineage>
</organism>
<dbReference type="EMBL" id="JAAAIM010001416">
    <property type="protein sequence ID" value="KAG0278741.1"/>
    <property type="molecule type" value="Genomic_DNA"/>
</dbReference>
<protein>
    <submittedName>
        <fullName evidence="2">Uncharacterized protein</fullName>
    </submittedName>
</protein>
<dbReference type="SUPFAM" id="SSF81901">
    <property type="entry name" value="HCP-like"/>
    <property type="match status" value="1"/>
</dbReference>
<comment type="caution">
    <text evidence="2">The sequence shown here is derived from an EMBL/GenBank/DDBJ whole genome shotgun (WGS) entry which is preliminary data.</text>
</comment>
<keyword evidence="3" id="KW-1185">Reference proteome</keyword>
<dbReference type="InterPro" id="IPR011990">
    <property type="entry name" value="TPR-like_helical_dom_sf"/>
</dbReference>
<evidence type="ECO:0000313" key="2">
    <source>
        <dbReference type="EMBL" id="KAG0278741.1"/>
    </source>
</evidence>
<sequence>MTLEDSSDEHVQAVRRVYENANSTYPTLLNDIFHVTYHLDPTTGKGIILWDDILSAFKNVVHVKSGTKIISFQKGSDFKNLDPLRMAASPEITLDVVVAGHRVNTESSLDKEQPTTKSPLKEISLESLQISLPNTRQEHTSASSNNIATNTIRRNPAYGLVEEALENYTHIDYLTASPVGRGPQAIPDNQSSANDDDDNSKAQHYSNKTQQKARAPQEPTSGIARDFAETLMKAALGDKDAQVAVGDMYRDGQGVAQDYQAAMDWYLKVAEQKDPVGQRR</sequence>
<feature type="compositionally biased region" description="Polar residues" evidence="1">
    <location>
        <begin position="202"/>
        <end position="212"/>
    </location>
</feature>
<accession>A0ABQ7JKW9</accession>
<evidence type="ECO:0000313" key="3">
    <source>
        <dbReference type="Proteomes" id="UP001194696"/>
    </source>
</evidence>
<feature type="non-terminal residue" evidence="2">
    <location>
        <position position="280"/>
    </location>
</feature>
<proteinExistence type="predicted"/>
<name>A0ABQ7JKW9_9FUNG</name>
<dbReference type="Proteomes" id="UP001194696">
    <property type="component" value="Unassembled WGS sequence"/>
</dbReference>
<reference evidence="2 3" key="1">
    <citation type="journal article" date="2020" name="Fungal Divers.">
        <title>Resolving the Mortierellaceae phylogeny through synthesis of multi-gene phylogenetics and phylogenomics.</title>
        <authorList>
            <person name="Vandepol N."/>
            <person name="Liber J."/>
            <person name="Desiro A."/>
            <person name="Na H."/>
            <person name="Kennedy M."/>
            <person name="Barry K."/>
            <person name="Grigoriev I.V."/>
            <person name="Miller A.N."/>
            <person name="O'Donnell K."/>
            <person name="Stajich J.E."/>
            <person name="Bonito G."/>
        </authorList>
    </citation>
    <scope>NUCLEOTIDE SEQUENCE [LARGE SCALE GENOMIC DNA]</scope>
    <source>
        <strain evidence="2 3">AD045</strain>
    </source>
</reference>
<dbReference type="SMART" id="SM00671">
    <property type="entry name" value="SEL1"/>
    <property type="match status" value="1"/>
</dbReference>